<gene>
    <name evidence="2" type="primary">grpE</name>
    <name evidence="2" type="ORF">ONB67_00455</name>
</gene>
<dbReference type="AlphaFoldDB" id="A0AAX3N8Y6"/>
<evidence type="ECO:0000313" key="2">
    <source>
        <dbReference type="EMBL" id="WDI79323.1"/>
    </source>
</evidence>
<accession>A0AAX3N8Y6</accession>
<dbReference type="Gene3D" id="2.30.22.10">
    <property type="entry name" value="Head domain of nucleotide exchange factor GrpE"/>
    <property type="match status" value="1"/>
</dbReference>
<protein>
    <submittedName>
        <fullName evidence="2">Nucleotide exchange factor GrpE</fullName>
    </submittedName>
</protein>
<evidence type="ECO:0000256" key="1">
    <source>
        <dbReference type="ARBA" id="ARBA00023186"/>
    </source>
</evidence>
<dbReference type="Pfam" id="PF01025">
    <property type="entry name" value="GrpE"/>
    <property type="match status" value="1"/>
</dbReference>
<dbReference type="EMBL" id="CP110500">
    <property type="protein sequence ID" value="WDI79323.1"/>
    <property type="molecule type" value="Genomic_DNA"/>
</dbReference>
<dbReference type="GO" id="GO:0042803">
    <property type="term" value="F:protein homodimerization activity"/>
    <property type="evidence" value="ECO:0007669"/>
    <property type="project" value="InterPro"/>
</dbReference>
<dbReference type="InterPro" id="IPR009012">
    <property type="entry name" value="GrpE_head"/>
</dbReference>
<dbReference type="InterPro" id="IPR000740">
    <property type="entry name" value="GrpE"/>
</dbReference>
<dbReference type="GO" id="GO:0000774">
    <property type="term" value="F:adenyl-nucleotide exchange factor activity"/>
    <property type="evidence" value="ECO:0007669"/>
    <property type="project" value="InterPro"/>
</dbReference>
<sequence>MNDFKQKYNCLKIENKKIKKNFYKIIKFFRFFKKKEILKKRTKIKEIIMKFIPLFDNINKNYNIHILNFLKYMIKKNCIKVIEPKKHDDFNPYIHQAIIIVKGNKKRIIKVLKKGYIFNGLVLRPALVCI</sequence>
<dbReference type="GO" id="GO:0051087">
    <property type="term" value="F:protein-folding chaperone binding"/>
    <property type="evidence" value="ECO:0007669"/>
    <property type="project" value="InterPro"/>
</dbReference>
<evidence type="ECO:0000313" key="3">
    <source>
        <dbReference type="Proteomes" id="UP001222373"/>
    </source>
</evidence>
<dbReference type="SUPFAM" id="SSF51064">
    <property type="entry name" value="Head domain of nucleotide exchange factor GrpE"/>
    <property type="match status" value="1"/>
</dbReference>
<keyword evidence="1" id="KW-0143">Chaperone</keyword>
<reference evidence="2" key="1">
    <citation type="submission" date="2022-11" db="EMBL/GenBank/DDBJ databases">
        <title>Genomic comparisons reveal selection pressure and functional variation between nutritional endosymbionts of cave-adapted and epigean Hawaiian planthoppers.</title>
        <authorList>
            <person name="Gossett J.M."/>
            <person name="Porter M.L."/>
            <person name="Vasquez Y."/>
            <person name="Bennett G.M."/>
            <person name="Chong R.A."/>
        </authorList>
    </citation>
    <scope>NUCLEOTIDE SEQUENCE</scope>
    <source>
        <strain evidence="2">OPOL2</strain>
    </source>
</reference>
<dbReference type="PROSITE" id="PS01071">
    <property type="entry name" value="GRPE"/>
    <property type="match status" value="1"/>
</dbReference>
<name>A0AAX3N8Y6_9PROT</name>
<dbReference type="GO" id="GO:0006457">
    <property type="term" value="P:protein folding"/>
    <property type="evidence" value="ECO:0007669"/>
    <property type="project" value="InterPro"/>
</dbReference>
<organism evidence="2 3">
    <name type="scientific">Candidatus Vidania fulgoroideorum</name>
    <dbReference type="NCBI Taxonomy" id="881286"/>
    <lineage>
        <taxon>Bacteria</taxon>
        <taxon>Pseudomonadati</taxon>
        <taxon>Pseudomonadota</taxon>
        <taxon>Betaproteobacteria</taxon>
        <taxon>Candidatus Vidania</taxon>
    </lineage>
</organism>
<dbReference type="Proteomes" id="UP001222373">
    <property type="component" value="Chromosome"/>
</dbReference>
<proteinExistence type="predicted"/>